<dbReference type="Pfam" id="PF06201">
    <property type="entry name" value="PITH"/>
    <property type="match status" value="1"/>
</dbReference>
<sequence length="182" mass="20187">MQAAAAGQAPPVEQEGKVLTDLSDKIDKTGCYARNESSQYPMTNLFIGDTRIGCKSDADEQLIIHVSFMEFVKVHSIKFTEFNRGAEPENNPTVVKIFVNRYNLGFEDVDDVDPTQEFELGAEDLRESSDPCMLKFVKFQRVKSITLFIEDNAGGDVSALGGLKFLGKTVSTTNMNDFKKQG</sequence>
<dbReference type="EMBL" id="HBIO01007696">
    <property type="protein sequence ID" value="CAE0460955.1"/>
    <property type="molecule type" value="Transcribed_RNA"/>
</dbReference>
<dbReference type="PANTHER" id="PTHR46115">
    <property type="entry name" value="THIOREDOXIN-LIKE PROTEIN 1"/>
    <property type="match status" value="1"/>
</dbReference>
<gene>
    <name evidence="3" type="ORF">CDEB00056_LOCUS5796</name>
</gene>
<accession>A0A7S3PZW0</accession>
<protein>
    <recommendedName>
        <fullName evidence="2">PITH domain-containing protein</fullName>
    </recommendedName>
</protein>
<reference evidence="3" key="1">
    <citation type="submission" date="2021-01" db="EMBL/GenBank/DDBJ databases">
        <authorList>
            <person name="Corre E."/>
            <person name="Pelletier E."/>
            <person name="Niang G."/>
            <person name="Scheremetjew M."/>
            <person name="Finn R."/>
            <person name="Kale V."/>
            <person name="Holt S."/>
            <person name="Cochrane G."/>
            <person name="Meng A."/>
            <person name="Brown T."/>
            <person name="Cohen L."/>
        </authorList>
    </citation>
    <scope>NUCLEOTIDE SEQUENCE</scope>
    <source>
        <strain evidence="3">MM31A-1</strain>
    </source>
</reference>
<evidence type="ECO:0000256" key="1">
    <source>
        <dbReference type="ARBA" id="ARBA00023157"/>
    </source>
</evidence>
<dbReference type="PROSITE" id="PS51532">
    <property type="entry name" value="PITH"/>
    <property type="match status" value="1"/>
</dbReference>
<feature type="domain" description="PITH" evidence="2">
    <location>
        <begin position="11"/>
        <end position="182"/>
    </location>
</feature>
<evidence type="ECO:0000259" key="2">
    <source>
        <dbReference type="PROSITE" id="PS51532"/>
    </source>
</evidence>
<dbReference type="InterPro" id="IPR037047">
    <property type="entry name" value="PITH_dom_sf"/>
</dbReference>
<dbReference type="Gene3D" id="2.60.120.470">
    <property type="entry name" value="PITH domain"/>
    <property type="match status" value="1"/>
</dbReference>
<proteinExistence type="predicted"/>
<dbReference type="AlphaFoldDB" id="A0A7S3PZW0"/>
<organism evidence="3">
    <name type="scientific">Chaetoceros debilis</name>
    <dbReference type="NCBI Taxonomy" id="122233"/>
    <lineage>
        <taxon>Eukaryota</taxon>
        <taxon>Sar</taxon>
        <taxon>Stramenopiles</taxon>
        <taxon>Ochrophyta</taxon>
        <taxon>Bacillariophyta</taxon>
        <taxon>Coscinodiscophyceae</taxon>
        <taxon>Chaetocerotophycidae</taxon>
        <taxon>Chaetocerotales</taxon>
        <taxon>Chaetocerotaceae</taxon>
        <taxon>Chaetoceros</taxon>
    </lineage>
</organism>
<dbReference type="InterPro" id="IPR010400">
    <property type="entry name" value="PITH_dom"/>
</dbReference>
<name>A0A7S3PZW0_9STRA</name>
<keyword evidence="1" id="KW-1015">Disulfide bond</keyword>
<evidence type="ECO:0000313" key="3">
    <source>
        <dbReference type="EMBL" id="CAE0460955.1"/>
    </source>
</evidence>
<dbReference type="InterPro" id="IPR008979">
    <property type="entry name" value="Galactose-bd-like_sf"/>
</dbReference>
<dbReference type="SUPFAM" id="SSF49785">
    <property type="entry name" value="Galactose-binding domain-like"/>
    <property type="match status" value="1"/>
</dbReference>
<dbReference type="GO" id="GO:0005737">
    <property type="term" value="C:cytoplasm"/>
    <property type="evidence" value="ECO:0007669"/>
    <property type="project" value="UniProtKB-ARBA"/>
</dbReference>